<evidence type="ECO:0000256" key="2">
    <source>
        <dbReference type="ARBA" id="ARBA00022723"/>
    </source>
</evidence>
<keyword evidence="5" id="KW-1185">Reference proteome</keyword>
<accession>A0A3R9MQE7</accession>
<dbReference type="SUPFAM" id="SSF109854">
    <property type="entry name" value="DinB/YfiT-like putative metalloenzymes"/>
    <property type="match status" value="1"/>
</dbReference>
<comment type="caution">
    <text evidence="4">The sequence shown here is derived from an EMBL/GenBank/DDBJ whole genome shotgun (WGS) entry which is preliminary data.</text>
</comment>
<evidence type="ECO:0008006" key="6">
    <source>
        <dbReference type="Google" id="ProtNLM"/>
    </source>
</evidence>
<organism evidence="4 5">
    <name type="scientific">Hymenobacter rigui</name>
    <dbReference type="NCBI Taxonomy" id="334424"/>
    <lineage>
        <taxon>Bacteria</taxon>
        <taxon>Pseudomonadati</taxon>
        <taxon>Bacteroidota</taxon>
        <taxon>Cytophagia</taxon>
        <taxon>Cytophagales</taxon>
        <taxon>Hymenobacteraceae</taxon>
        <taxon>Hymenobacter</taxon>
    </lineage>
</organism>
<evidence type="ECO:0000256" key="3">
    <source>
        <dbReference type="PIRSR" id="PIRSR607837-1"/>
    </source>
</evidence>
<dbReference type="OrthoDB" id="118635at2"/>
<evidence type="ECO:0000313" key="5">
    <source>
        <dbReference type="Proteomes" id="UP000273500"/>
    </source>
</evidence>
<evidence type="ECO:0000313" key="4">
    <source>
        <dbReference type="EMBL" id="RSK47607.1"/>
    </source>
</evidence>
<sequence>MARPVGVAEAPGSIIYRNVPEIVAVLHQQAPQPFSTLHVFTHIIRHEFHHKGQMLNMSRQLGCTPVDTDAIRR</sequence>
<protein>
    <recommendedName>
        <fullName evidence="6">Damage-inducible protein DinB</fullName>
    </recommendedName>
</protein>
<keyword evidence="2 3" id="KW-0479">Metal-binding</keyword>
<dbReference type="Proteomes" id="UP000273500">
    <property type="component" value="Unassembled WGS sequence"/>
</dbReference>
<gene>
    <name evidence="4" type="ORF">EI291_14730</name>
</gene>
<feature type="binding site" evidence="3">
    <location>
        <position position="50"/>
    </location>
    <ligand>
        <name>a divalent metal cation</name>
        <dbReference type="ChEBI" id="CHEBI:60240"/>
    </ligand>
</feature>
<comment type="similarity">
    <text evidence="1">Belongs to the DinB family.</text>
</comment>
<dbReference type="Gene3D" id="1.20.120.450">
    <property type="entry name" value="dinb family like domain"/>
    <property type="match status" value="1"/>
</dbReference>
<feature type="binding site" evidence="3">
    <location>
        <position position="46"/>
    </location>
    <ligand>
        <name>a divalent metal cation</name>
        <dbReference type="ChEBI" id="CHEBI:60240"/>
    </ligand>
</feature>
<dbReference type="Pfam" id="PF05163">
    <property type="entry name" value="DinB"/>
    <property type="match status" value="1"/>
</dbReference>
<evidence type="ECO:0000256" key="1">
    <source>
        <dbReference type="ARBA" id="ARBA00008635"/>
    </source>
</evidence>
<dbReference type="InterPro" id="IPR034660">
    <property type="entry name" value="DinB/YfiT-like"/>
</dbReference>
<dbReference type="GO" id="GO:0046872">
    <property type="term" value="F:metal ion binding"/>
    <property type="evidence" value="ECO:0007669"/>
    <property type="project" value="UniProtKB-KW"/>
</dbReference>
<dbReference type="AlphaFoldDB" id="A0A3R9MQE7"/>
<dbReference type="EMBL" id="RWIT01000008">
    <property type="protein sequence ID" value="RSK47607.1"/>
    <property type="molecule type" value="Genomic_DNA"/>
</dbReference>
<dbReference type="InterPro" id="IPR007837">
    <property type="entry name" value="DinB"/>
</dbReference>
<name>A0A3R9MQE7_9BACT</name>
<proteinExistence type="inferred from homology"/>
<reference evidence="4 5" key="1">
    <citation type="submission" date="2018-12" db="EMBL/GenBank/DDBJ databases">
        <authorList>
            <person name="Feng G."/>
            <person name="Zhu H."/>
        </authorList>
    </citation>
    <scope>NUCLEOTIDE SEQUENCE [LARGE SCALE GENOMIC DNA]</scope>
    <source>
        <strain evidence="4 5">KCTC 12533</strain>
    </source>
</reference>